<accession>A0A174L286</accession>
<dbReference type="AlphaFoldDB" id="A0A174L286"/>
<gene>
    <name evidence="1" type="ORF">ERS852511_01292</name>
</gene>
<proteinExistence type="predicted"/>
<organism evidence="1 2">
    <name type="scientific">Bacteroides thetaiotaomicron</name>
    <dbReference type="NCBI Taxonomy" id="818"/>
    <lineage>
        <taxon>Bacteria</taxon>
        <taxon>Pseudomonadati</taxon>
        <taxon>Bacteroidota</taxon>
        <taxon>Bacteroidia</taxon>
        <taxon>Bacteroidales</taxon>
        <taxon>Bacteroidaceae</taxon>
        <taxon>Bacteroides</taxon>
    </lineage>
</organism>
<evidence type="ECO:0000313" key="2">
    <source>
        <dbReference type="Proteomes" id="UP000095576"/>
    </source>
</evidence>
<dbReference type="EMBL" id="CZAP01000003">
    <property type="protein sequence ID" value="CUP15689.1"/>
    <property type="molecule type" value="Genomic_DNA"/>
</dbReference>
<protein>
    <submittedName>
        <fullName evidence="1">Uncharacterized protein</fullName>
    </submittedName>
</protein>
<dbReference type="Proteomes" id="UP000095576">
    <property type="component" value="Unassembled WGS sequence"/>
</dbReference>
<evidence type="ECO:0000313" key="1">
    <source>
        <dbReference type="EMBL" id="CUP15689.1"/>
    </source>
</evidence>
<name>A0A174L286_BACT4</name>
<reference evidence="1 2" key="1">
    <citation type="submission" date="2015-09" db="EMBL/GenBank/DDBJ databases">
        <authorList>
            <consortium name="Pathogen Informatics"/>
        </authorList>
    </citation>
    <scope>NUCLEOTIDE SEQUENCE [LARGE SCALE GENOMIC DNA]</scope>
    <source>
        <strain evidence="1 2">2789STDY5834899</strain>
    </source>
</reference>
<sequence>MIKVKSVNSKSSSLLLGMDYFIKNYKSVPPYTLHSKVS</sequence>